<gene>
    <name evidence="1" type="ORF">METZ01_LOCUS420695</name>
</gene>
<proteinExistence type="predicted"/>
<organism evidence="1">
    <name type="scientific">marine metagenome</name>
    <dbReference type="NCBI Taxonomy" id="408172"/>
    <lineage>
        <taxon>unclassified sequences</taxon>
        <taxon>metagenomes</taxon>
        <taxon>ecological metagenomes</taxon>
    </lineage>
</organism>
<name>A0A382XBX5_9ZZZZ</name>
<dbReference type="EMBL" id="UINC01166082">
    <property type="protein sequence ID" value="SVD67841.1"/>
    <property type="molecule type" value="Genomic_DNA"/>
</dbReference>
<dbReference type="AlphaFoldDB" id="A0A382XBX5"/>
<feature type="non-terminal residue" evidence="1">
    <location>
        <position position="1"/>
    </location>
</feature>
<sequence length="61" mass="6521">LPIVVARGGLGSIQGGQHVKYDPQTPLANLHLTVLDHMGVELDSFVDSTGRTEEVLEPLSL</sequence>
<protein>
    <submittedName>
        <fullName evidence="1">Uncharacterized protein</fullName>
    </submittedName>
</protein>
<evidence type="ECO:0000313" key="1">
    <source>
        <dbReference type="EMBL" id="SVD67841.1"/>
    </source>
</evidence>
<accession>A0A382XBX5</accession>
<reference evidence="1" key="1">
    <citation type="submission" date="2018-05" db="EMBL/GenBank/DDBJ databases">
        <authorList>
            <person name="Lanie J.A."/>
            <person name="Ng W.-L."/>
            <person name="Kazmierczak K.M."/>
            <person name="Andrzejewski T.M."/>
            <person name="Davidsen T.M."/>
            <person name="Wayne K.J."/>
            <person name="Tettelin H."/>
            <person name="Glass J.I."/>
            <person name="Rusch D."/>
            <person name="Podicherti R."/>
            <person name="Tsui H.-C.T."/>
            <person name="Winkler M.E."/>
        </authorList>
    </citation>
    <scope>NUCLEOTIDE SEQUENCE</scope>
</reference>